<evidence type="ECO:0000313" key="8">
    <source>
        <dbReference type="Proteomes" id="UP001498421"/>
    </source>
</evidence>
<accession>A0ABR1HV30</accession>
<evidence type="ECO:0008006" key="9">
    <source>
        <dbReference type="Google" id="ProtNLM"/>
    </source>
</evidence>
<gene>
    <name evidence="7" type="ORF">QQZ08_008310</name>
</gene>
<dbReference type="Gene3D" id="1.20.1740.10">
    <property type="entry name" value="Amino acid/polyamine transporter I"/>
    <property type="match status" value="1"/>
</dbReference>
<dbReference type="InterPro" id="IPR002293">
    <property type="entry name" value="AA/rel_permease1"/>
</dbReference>
<reference evidence="7 8" key="1">
    <citation type="journal article" date="2025" name="Microbiol. Resour. Announc.">
        <title>Draft genome sequences for Neonectria magnoliae and Neonectria punicea, canker pathogens of Liriodendron tulipifera and Acer saccharum in West Virginia.</title>
        <authorList>
            <person name="Petronek H.M."/>
            <person name="Kasson M.T."/>
            <person name="Metheny A.M."/>
            <person name="Stauder C.M."/>
            <person name="Lovett B."/>
            <person name="Lynch S.C."/>
            <person name="Garnas J.R."/>
            <person name="Kasson L.R."/>
            <person name="Stajich J.E."/>
        </authorList>
    </citation>
    <scope>NUCLEOTIDE SEQUENCE [LARGE SCALE GENOMIC DNA]</scope>
    <source>
        <strain evidence="7 8">NRRL 64651</strain>
    </source>
</reference>
<keyword evidence="2" id="KW-0813">Transport</keyword>
<keyword evidence="3 6" id="KW-0812">Transmembrane</keyword>
<comment type="caution">
    <text evidence="7">The sequence shown here is derived from an EMBL/GenBank/DDBJ whole genome shotgun (WGS) entry which is preliminary data.</text>
</comment>
<feature type="transmembrane region" description="Helical" evidence="6">
    <location>
        <begin position="247"/>
        <end position="273"/>
    </location>
</feature>
<name>A0ABR1HV30_9HYPO</name>
<evidence type="ECO:0000256" key="5">
    <source>
        <dbReference type="ARBA" id="ARBA00023136"/>
    </source>
</evidence>
<dbReference type="EMBL" id="JAZAVK010000086">
    <property type="protein sequence ID" value="KAK7425034.1"/>
    <property type="molecule type" value="Genomic_DNA"/>
</dbReference>
<evidence type="ECO:0000256" key="2">
    <source>
        <dbReference type="ARBA" id="ARBA00022448"/>
    </source>
</evidence>
<protein>
    <recommendedName>
        <fullName evidence="9">Amino acid permease</fullName>
    </recommendedName>
</protein>
<dbReference type="Pfam" id="PF13520">
    <property type="entry name" value="AA_permease_2"/>
    <property type="match status" value="1"/>
</dbReference>
<evidence type="ECO:0000256" key="6">
    <source>
        <dbReference type="SAM" id="Phobius"/>
    </source>
</evidence>
<feature type="transmembrane region" description="Helical" evidence="6">
    <location>
        <begin position="221"/>
        <end position="241"/>
    </location>
</feature>
<dbReference type="PANTHER" id="PTHR45649:SF14">
    <property type="entry name" value="GABA PERMEASE"/>
    <property type="match status" value="1"/>
</dbReference>
<comment type="subcellular location">
    <subcellularLocation>
        <location evidence="1">Membrane</location>
        <topology evidence="1">Multi-pass membrane protein</topology>
    </subcellularLocation>
</comment>
<dbReference type="Proteomes" id="UP001498421">
    <property type="component" value="Unassembled WGS sequence"/>
</dbReference>
<keyword evidence="8" id="KW-1185">Reference proteome</keyword>
<proteinExistence type="predicted"/>
<sequence>MESGMKKDYAASINIDADPQLVSADDARLAQLGHTQELNRQFSLLTLGWEALSTVIATALLRSGAPCFFYNPYVFFVSEKHPATQLTSAQAYFLSFALCVLRLHLAEEMPNASRNVPIAMIDSVAANGVMGHFYGTMPLFSTSSLALLLETKTGFPFIQIFLDVTKSKAGATVMSVIIIATATAATVAGVTSTSRTLWAFARDRATPFDHYFSKVNKDHQIPVRAVVLITVLQMVLGFIYIGNTTAFNAILSMAIIGMYASYMLPIIYMLVFGRKNLTFSEYGPFKLGPVLGPTLNVVSLIWIVAVK</sequence>
<organism evidence="7 8">
    <name type="scientific">Neonectria magnoliae</name>
    <dbReference type="NCBI Taxonomy" id="2732573"/>
    <lineage>
        <taxon>Eukaryota</taxon>
        <taxon>Fungi</taxon>
        <taxon>Dikarya</taxon>
        <taxon>Ascomycota</taxon>
        <taxon>Pezizomycotina</taxon>
        <taxon>Sordariomycetes</taxon>
        <taxon>Hypocreomycetidae</taxon>
        <taxon>Hypocreales</taxon>
        <taxon>Nectriaceae</taxon>
        <taxon>Neonectria</taxon>
    </lineage>
</organism>
<evidence type="ECO:0000256" key="3">
    <source>
        <dbReference type="ARBA" id="ARBA00022692"/>
    </source>
</evidence>
<evidence type="ECO:0000256" key="4">
    <source>
        <dbReference type="ARBA" id="ARBA00022989"/>
    </source>
</evidence>
<feature type="transmembrane region" description="Helical" evidence="6">
    <location>
        <begin position="169"/>
        <end position="190"/>
    </location>
</feature>
<feature type="transmembrane region" description="Helical" evidence="6">
    <location>
        <begin position="285"/>
        <end position="305"/>
    </location>
</feature>
<evidence type="ECO:0000256" key="1">
    <source>
        <dbReference type="ARBA" id="ARBA00004141"/>
    </source>
</evidence>
<keyword evidence="4 6" id="KW-1133">Transmembrane helix</keyword>
<keyword evidence="5 6" id="KW-0472">Membrane</keyword>
<dbReference type="PANTHER" id="PTHR45649">
    <property type="entry name" value="AMINO-ACID PERMEASE BAT1"/>
    <property type="match status" value="1"/>
</dbReference>
<evidence type="ECO:0000313" key="7">
    <source>
        <dbReference type="EMBL" id="KAK7425034.1"/>
    </source>
</evidence>